<organism evidence="2 3">
    <name type="scientific">Acinetobacter calcoaceticus</name>
    <dbReference type="NCBI Taxonomy" id="471"/>
    <lineage>
        <taxon>Bacteria</taxon>
        <taxon>Pseudomonadati</taxon>
        <taxon>Pseudomonadota</taxon>
        <taxon>Gammaproteobacteria</taxon>
        <taxon>Moraxellales</taxon>
        <taxon>Moraxellaceae</taxon>
        <taxon>Acinetobacter</taxon>
        <taxon>Acinetobacter calcoaceticus/baumannii complex</taxon>
    </lineage>
</organism>
<dbReference type="AlphaFoldDB" id="A0A4R1XBB3"/>
<dbReference type="OrthoDB" id="7014098at2"/>
<protein>
    <recommendedName>
        <fullName evidence="4">DUF3311 domain-containing protein</fullName>
    </recommendedName>
</protein>
<reference evidence="2 3" key="1">
    <citation type="submission" date="2019-03" db="EMBL/GenBank/DDBJ databases">
        <title>Genomic analyses of the natural microbiome of Caenorhabditis elegans.</title>
        <authorList>
            <person name="Samuel B."/>
        </authorList>
    </citation>
    <scope>NUCLEOTIDE SEQUENCE [LARGE SCALE GENOMIC DNA]</scope>
    <source>
        <strain evidence="2 3">JUb89</strain>
    </source>
</reference>
<gene>
    <name evidence="2" type="ORF">EC844_13611</name>
</gene>
<proteinExistence type="predicted"/>
<evidence type="ECO:0000313" key="2">
    <source>
        <dbReference type="EMBL" id="TCM60041.1"/>
    </source>
</evidence>
<keyword evidence="1" id="KW-1133">Transmembrane helix</keyword>
<dbReference type="EMBL" id="SLVJ01000036">
    <property type="protein sequence ID" value="TCM60041.1"/>
    <property type="molecule type" value="Genomic_DNA"/>
</dbReference>
<sequence>MNNRNYKKSIQIKNIFFSLYFLLLLIITVTPNFYIGISGSPWLILGIPLSLFYWFAIAVMLMFGLSVMYLLEDHFGEIPREGEDQ</sequence>
<keyword evidence="1" id="KW-0472">Membrane</keyword>
<name>A0A4R1XBB3_ACICA</name>
<accession>A0A4R1XBB3</accession>
<comment type="caution">
    <text evidence="2">The sequence shown here is derived from an EMBL/GenBank/DDBJ whole genome shotgun (WGS) entry which is preliminary data.</text>
</comment>
<feature type="transmembrane region" description="Helical" evidence="1">
    <location>
        <begin position="20"/>
        <end position="45"/>
    </location>
</feature>
<evidence type="ECO:0000313" key="3">
    <source>
        <dbReference type="Proteomes" id="UP000294963"/>
    </source>
</evidence>
<evidence type="ECO:0000256" key="1">
    <source>
        <dbReference type="SAM" id="Phobius"/>
    </source>
</evidence>
<evidence type="ECO:0008006" key="4">
    <source>
        <dbReference type="Google" id="ProtNLM"/>
    </source>
</evidence>
<feature type="transmembrane region" description="Helical" evidence="1">
    <location>
        <begin position="51"/>
        <end position="71"/>
    </location>
</feature>
<dbReference type="Proteomes" id="UP000294963">
    <property type="component" value="Unassembled WGS sequence"/>
</dbReference>
<keyword evidence="1" id="KW-0812">Transmembrane</keyword>
<keyword evidence="3" id="KW-1185">Reference proteome</keyword>